<reference evidence="9" key="2">
    <citation type="journal article" date="2014" name="Nat. Commun.">
        <title>The cavefish genome reveals candidate genes for eye loss.</title>
        <authorList>
            <person name="McGaugh S.E."/>
            <person name="Gross J.B."/>
            <person name="Aken B."/>
            <person name="Blin M."/>
            <person name="Borowsky R."/>
            <person name="Chalopin D."/>
            <person name="Hinaux H."/>
            <person name="Jeffery W.R."/>
            <person name="Keene A."/>
            <person name="Ma L."/>
            <person name="Minx P."/>
            <person name="Murphy D."/>
            <person name="O'Quin K.E."/>
            <person name="Retaux S."/>
            <person name="Rohner N."/>
            <person name="Searle S.M."/>
            <person name="Stahl B.A."/>
            <person name="Tabin C."/>
            <person name="Volff J.N."/>
            <person name="Yoshizawa M."/>
            <person name="Warren W.C."/>
        </authorList>
    </citation>
    <scope>NUCLEOTIDE SEQUENCE [LARGE SCALE GENOMIC DNA]</scope>
    <source>
        <strain evidence="9">female</strain>
    </source>
</reference>
<dbReference type="InParanoid" id="A0A3B1J229"/>
<dbReference type="Gene3D" id="1.10.418.10">
    <property type="entry name" value="Calponin-like domain"/>
    <property type="match status" value="1"/>
</dbReference>
<dbReference type="PROSITE" id="PS51460">
    <property type="entry name" value="GAR"/>
    <property type="match status" value="1"/>
</dbReference>
<reference evidence="8" key="4">
    <citation type="submission" date="2025-09" db="UniProtKB">
        <authorList>
            <consortium name="Ensembl"/>
        </authorList>
    </citation>
    <scope>IDENTIFICATION</scope>
</reference>
<feature type="domain" description="GAR" evidence="7">
    <location>
        <begin position="214"/>
        <end position="286"/>
    </location>
</feature>
<dbReference type="SMART" id="SM00243">
    <property type="entry name" value="GAS2"/>
    <property type="match status" value="1"/>
</dbReference>
<dbReference type="GO" id="GO:0031941">
    <property type="term" value="C:filamentous actin"/>
    <property type="evidence" value="ECO:0007669"/>
    <property type="project" value="Ensembl"/>
</dbReference>
<comment type="similarity">
    <text evidence="4">Belongs to the GAS2 family.</text>
</comment>
<evidence type="ECO:0000259" key="6">
    <source>
        <dbReference type="PROSITE" id="PS50021"/>
    </source>
</evidence>
<dbReference type="PANTHER" id="PTHR46756:SF7">
    <property type="entry name" value="GAS2-LIKE PROTEIN 3"/>
    <property type="match status" value="1"/>
</dbReference>
<dbReference type="AlphaFoldDB" id="A0A3B1J229"/>
<reference evidence="9" key="1">
    <citation type="submission" date="2013-03" db="EMBL/GenBank/DDBJ databases">
        <authorList>
            <person name="Jeffery W."/>
            <person name="Warren W."/>
            <person name="Wilson R.K."/>
        </authorList>
    </citation>
    <scope>NUCLEOTIDE SEQUENCE</scope>
    <source>
        <strain evidence="9">female</strain>
    </source>
</reference>
<reference evidence="8" key="3">
    <citation type="submission" date="2025-08" db="UniProtKB">
        <authorList>
            <consortium name="Ensembl"/>
        </authorList>
    </citation>
    <scope>IDENTIFICATION</scope>
</reference>
<organism evidence="8 9">
    <name type="scientific">Astyanax mexicanus</name>
    <name type="common">Blind cave fish</name>
    <name type="synonym">Astyanax fasciatus mexicanus</name>
    <dbReference type="NCBI Taxonomy" id="7994"/>
    <lineage>
        <taxon>Eukaryota</taxon>
        <taxon>Metazoa</taxon>
        <taxon>Chordata</taxon>
        <taxon>Craniata</taxon>
        <taxon>Vertebrata</taxon>
        <taxon>Euteleostomi</taxon>
        <taxon>Actinopterygii</taxon>
        <taxon>Neopterygii</taxon>
        <taxon>Teleostei</taxon>
        <taxon>Ostariophysi</taxon>
        <taxon>Characiformes</taxon>
        <taxon>Characoidei</taxon>
        <taxon>Acestrorhamphidae</taxon>
        <taxon>Acestrorhamphinae</taxon>
        <taxon>Astyanax</taxon>
    </lineage>
</organism>
<comment type="subcellular location">
    <subcellularLocation>
        <location evidence="1">Cytoplasm</location>
        <location evidence="1">Cytoskeleton</location>
    </subcellularLocation>
</comment>
<feature type="domain" description="Calponin-homology (CH)" evidence="6">
    <location>
        <begin position="53"/>
        <end position="173"/>
    </location>
</feature>
<feature type="compositionally biased region" description="Polar residues" evidence="5">
    <location>
        <begin position="477"/>
        <end position="490"/>
    </location>
</feature>
<dbReference type="InterPro" id="IPR036534">
    <property type="entry name" value="GAR_dom_sf"/>
</dbReference>
<dbReference type="GO" id="GO:0051015">
    <property type="term" value="F:actin filament binding"/>
    <property type="evidence" value="ECO:0007669"/>
    <property type="project" value="TreeGrafter"/>
</dbReference>
<dbReference type="GO" id="GO:0021591">
    <property type="term" value="P:ventricular system development"/>
    <property type="evidence" value="ECO:0007669"/>
    <property type="project" value="Ensembl"/>
</dbReference>
<dbReference type="GO" id="GO:0008093">
    <property type="term" value="F:cytoskeletal anchor activity"/>
    <property type="evidence" value="ECO:0007669"/>
    <property type="project" value="TreeGrafter"/>
</dbReference>
<dbReference type="GO" id="GO:0008017">
    <property type="term" value="F:microtubule binding"/>
    <property type="evidence" value="ECO:0007669"/>
    <property type="project" value="InterPro"/>
</dbReference>
<evidence type="ECO:0000256" key="4">
    <source>
        <dbReference type="ARBA" id="ARBA00038441"/>
    </source>
</evidence>
<feature type="compositionally biased region" description="Low complexity" evidence="5">
    <location>
        <begin position="573"/>
        <end position="588"/>
    </location>
</feature>
<protein>
    <submittedName>
        <fullName evidence="8">Growth arrest-specific 2 like 3</fullName>
    </submittedName>
</protein>
<feature type="compositionally biased region" description="Polar residues" evidence="5">
    <location>
        <begin position="626"/>
        <end position="641"/>
    </location>
</feature>
<dbReference type="Ensembl" id="ENSAMXT00000049554.1">
    <property type="protein sequence ID" value="ENSAMXP00000035966.1"/>
    <property type="gene ID" value="ENSAMXG00000030075.1"/>
</dbReference>
<feature type="compositionally biased region" description="Polar residues" evidence="5">
    <location>
        <begin position="661"/>
        <end position="670"/>
    </location>
</feature>
<dbReference type="Bgee" id="ENSAMXG00000030075">
    <property type="expression patterns" value="Expressed in zone of skin and 13 other cell types or tissues"/>
</dbReference>
<dbReference type="STRING" id="7994.ENSAMXP00000035966"/>
<keyword evidence="2" id="KW-0963">Cytoplasm</keyword>
<dbReference type="GO" id="GO:0051764">
    <property type="term" value="P:actin crosslink formation"/>
    <property type="evidence" value="ECO:0007669"/>
    <property type="project" value="TreeGrafter"/>
</dbReference>
<dbReference type="GO" id="GO:0021923">
    <property type="term" value="P:cell proliferation in hindbrain ventricular zone"/>
    <property type="evidence" value="ECO:0007669"/>
    <property type="project" value="Ensembl"/>
</dbReference>
<dbReference type="SMART" id="SM00033">
    <property type="entry name" value="CH"/>
    <property type="match status" value="1"/>
</dbReference>
<dbReference type="InterPro" id="IPR003108">
    <property type="entry name" value="GAR_dom"/>
</dbReference>
<evidence type="ECO:0000256" key="5">
    <source>
        <dbReference type="SAM" id="MobiDB-lite"/>
    </source>
</evidence>
<dbReference type="PROSITE" id="PS50021">
    <property type="entry name" value="CH"/>
    <property type="match status" value="1"/>
</dbReference>
<feature type="compositionally biased region" description="Polar residues" evidence="5">
    <location>
        <begin position="553"/>
        <end position="563"/>
    </location>
</feature>
<feature type="compositionally biased region" description="Low complexity" evidence="5">
    <location>
        <begin position="342"/>
        <end position="361"/>
    </location>
</feature>
<dbReference type="SUPFAM" id="SSF143575">
    <property type="entry name" value="GAS2 domain-like"/>
    <property type="match status" value="1"/>
</dbReference>
<dbReference type="Gene3D" id="3.30.920.20">
    <property type="entry name" value="Gas2-like domain"/>
    <property type="match status" value="1"/>
</dbReference>
<keyword evidence="3" id="KW-0206">Cytoskeleton</keyword>
<evidence type="ECO:0000256" key="3">
    <source>
        <dbReference type="ARBA" id="ARBA00023212"/>
    </source>
</evidence>
<dbReference type="Pfam" id="PF00307">
    <property type="entry name" value="CH"/>
    <property type="match status" value="1"/>
</dbReference>
<feature type="compositionally biased region" description="Low complexity" evidence="5">
    <location>
        <begin position="642"/>
        <end position="660"/>
    </location>
</feature>
<dbReference type="PANTHER" id="PTHR46756">
    <property type="entry name" value="TRANSGELIN"/>
    <property type="match status" value="1"/>
</dbReference>
<evidence type="ECO:0000313" key="9">
    <source>
        <dbReference type="Proteomes" id="UP000018467"/>
    </source>
</evidence>
<dbReference type="GeneTree" id="ENSGT00940000159389"/>
<accession>A0A3B1J229</accession>
<dbReference type="PRINTS" id="PR01217">
    <property type="entry name" value="PRICHEXTENSN"/>
</dbReference>
<evidence type="ECO:0000256" key="1">
    <source>
        <dbReference type="ARBA" id="ARBA00004245"/>
    </source>
</evidence>
<dbReference type="Pfam" id="PF02187">
    <property type="entry name" value="GAS2"/>
    <property type="match status" value="1"/>
</dbReference>
<dbReference type="InterPro" id="IPR036872">
    <property type="entry name" value="CH_dom_sf"/>
</dbReference>
<evidence type="ECO:0000259" key="7">
    <source>
        <dbReference type="PROSITE" id="PS51460"/>
    </source>
</evidence>
<feature type="region of interest" description="Disordered" evidence="5">
    <location>
        <begin position="342"/>
        <end position="693"/>
    </location>
</feature>
<proteinExistence type="inferred from homology"/>
<evidence type="ECO:0000313" key="8">
    <source>
        <dbReference type="Ensembl" id="ENSAMXP00000035966.1"/>
    </source>
</evidence>
<name>A0A3B1J229_ASTMX</name>
<sequence>MAVQASLQAWFGEKFESPLQSPRSPLIPRHGPGLADVFQYDQWLTVRHEATLFPMQEDLAIWLTGMLGEEVRAEHFMEELNNGAKLCRLVGILQSKIPEDCLSDKKQFPMKKVAFKKDASPRSFFARDNTANFLSWCRQIGIDDTYLFESEGLVLHKDPRQVCLCLLELGRVISKYGIEPPVLVKLEKEIELEESMLMTRDPAPPVKTFTVCCQHGGLYHSDQADSDDPPCNCSQKFSIEYLAEGRYRLGDKILFIRMLHGKHVMVRVGGGWDTLKGFLLKYDPGRVLQFTTLEQKILAYQKGSSAQSTALSAQAAQPPTMDPLAAVNLLPSAAAAAASAASSSSSSTSSSSSSSCSVTTSKPGMPASGSATPRGYTQSPASTPSLPRKAAAAAALKKTLHMPTPSPKTTPLPSPKTTPLPSPTPKRSPLPQPSPVVPCGTSQKAPLASSRLKLRPRANPSQPRSPVCPEPTCKQPKPSSTQCPSISQKPPQRDGRPPHAPLRSRLAQRRPPSPAARHQTDSRKARPVSPRPAGLAKPLREAKTSPAPASTKAPFTSKAQVNSKDSKDPKAQSSTPSSRAPTPSSRAPQISRTKAPPAGPVGVGKGAPRTVASTQPPSTKPAPSVPSLQSVHVTSRKPQTSNKALPKTNPAPNKAAKPNPRTASQKQTPRTADPKPREEPYFEMNSKKKKLKS</sequence>
<feature type="compositionally biased region" description="Polar residues" evidence="5">
    <location>
        <begin position="369"/>
        <end position="385"/>
    </location>
</feature>
<evidence type="ECO:0000256" key="2">
    <source>
        <dbReference type="ARBA" id="ARBA00022490"/>
    </source>
</evidence>
<dbReference type="SUPFAM" id="SSF47576">
    <property type="entry name" value="Calponin-homology domain, CH-domain"/>
    <property type="match status" value="1"/>
</dbReference>
<feature type="compositionally biased region" description="Pro residues" evidence="5">
    <location>
        <begin position="404"/>
        <end position="436"/>
    </location>
</feature>
<keyword evidence="9" id="KW-1185">Reference proteome</keyword>
<dbReference type="InterPro" id="IPR001715">
    <property type="entry name" value="CH_dom"/>
</dbReference>
<dbReference type="Proteomes" id="UP000018467">
    <property type="component" value="Unassembled WGS sequence"/>
</dbReference>
<dbReference type="GO" id="GO:0005874">
    <property type="term" value="C:microtubule"/>
    <property type="evidence" value="ECO:0007669"/>
    <property type="project" value="Ensembl"/>
</dbReference>